<evidence type="ECO:0000313" key="2">
    <source>
        <dbReference type="EMBL" id="AAV43196.1"/>
    </source>
</evidence>
<gene>
    <name evidence="2" type="ordered locus">LBA1371</name>
</gene>
<dbReference type="BioCyc" id="LACI272621:G1G49-1345-MONOMER"/>
<reference evidence="2 3" key="1">
    <citation type="journal article" date="2005" name="Proc. Natl. Acad. Sci. U.S.A.">
        <title>Complete genome sequence of the probiotic lactic acid bacterium Lactobacillus acidophilus NCFM.</title>
        <authorList>
            <person name="Altermann E."/>
            <person name="Russell W.M."/>
            <person name="Azcarate-Peril M.A."/>
            <person name="Barrangou R."/>
            <person name="Buck B.L."/>
            <person name="McAuliffe O."/>
            <person name="Souther N."/>
            <person name="Dobson A."/>
            <person name="Duong T."/>
            <person name="Callanan M."/>
            <person name="Lick S."/>
            <person name="Hamrick A."/>
            <person name="Cano R."/>
            <person name="Klaenhammer T.R."/>
        </authorList>
    </citation>
    <scope>NUCLEOTIDE SEQUENCE [LARGE SCALE GENOMIC DNA]</scope>
    <source>
        <strain evidence="3">ATCC 700396 / NCK56 / N2 / NCFM</strain>
    </source>
</reference>
<dbReference type="OrthoDB" id="3213544at2"/>
<dbReference type="SUPFAM" id="SSF47413">
    <property type="entry name" value="lambda repressor-like DNA-binding domains"/>
    <property type="match status" value="1"/>
</dbReference>
<dbReference type="PATRIC" id="fig|272621.13.peg.1297"/>
<dbReference type="Gene3D" id="1.10.260.40">
    <property type="entry name" value="lambda repressor-like DNA-binding domains"/>
    <property type="match status" value="1"/>
</dbReference>
<dbReference type="STRING" id="272621.LBA1371"/>
<sequence length="127" mass="14686">MSYIADYTNTYDIRGHEIEITAPARFDDRTHEVIPDLELDDQAVKLALEKFRKIYDVVSPEQMKALRKKWHLSQRKFAKVLGWSSSTVALYEAGAVPTNGNNRLLKILIKDDKVMKEFIEDSQKSEL</sequence>
<dbReference type="GO" id="GO:0003677">
    <property type="term" value="F:DNA binding"/>
    <property type="evidence" value="ECO:0007669"/>
    <property type="project" value="InterPro"/>
</dbReference>
<dbReference type="SMR" id="Q5FJC8"/>
<dbReference type="EMBL" id="CP000033">
    <property type="protein sequence ID" value="AAV43196.1"/>
    <property type="molecule type" value="Genomic_DNA"/>
</dbReference>
<dbReference type="PROSITE" id="PS50943">
    <property type="entry name" value="HTH_CROC1"/>
    <property type="match status" value="1"/>
</dbReference>
<evidence type="ECO:0000313" key="3">
    <source>
        <dbReference type="Proteomes" id="UP000006381"/>
    </source>
</evidence>
<feature type="domain" description="HTH cro/C1-type" evidence="1">
    <location>
        <begin position="63"/>
        <end position="94"/>
    </location>
</feature>
<dbReference type="RefSeq" id="WP_011254438.1">
    <property type="nucleotide sequence ID" value="NC_006814.3"/>
</dbReference>
<accession>Q5FJC8</accession>
<dbReference type="CDD" id="cd00093">
    <property type="entry name" value="HTH_XRE"/>
    <property type="match status" value="1"/>
</dbReference>
<dbReference type="HOGENOM" id="CLU_142171_0_0_9"/>
<proteinExistence type="predicted"/>
<dbReference type="InterPro" id="IPR010982">
    <property type="entry name" value="Lambda_DNA-bd_dom_sf"/>
</dbReference>
<protein>
    <submittedName>
        <fullName evidence="2">Putative transcriptional regulator phage-related</fullName>
    </submittedName>
</protein>
<dbReference type="eggNOG" id="COG2944">
    <property type="taxonomic scope" value="Bacteria"/>
</dbReference>
<dbReference type="KEGG" id="lac:LBA1371"/>
<dbReference type="Proteomes" id="UP000006381">
    <property type="component" value="Chromosome"/>
</dbReference>
<organism evidence="3">
    <name type="scientific">Lactobacillus acidophilus (strain ATCC 700396 / NCK56 / N2 / NCFM)</name>
    <dbReference type="NCBI Taxonomy" id="272621"/>
    <lineage>
        <taxon>Bacteria</taxon>
        <taxon>Bacillati</taxon>
        <taxon>Bacillota</taxon>
        <taxon>Bacilli</taxon>
        <taxon>Lactobacillales</taxon>
        <taxon>Lactobacillaceae</taxon>
        <taxon>Lactobacillus</taxon>
    </lineage>
</organism>
<dbReference type="AlphaFoldDB" id="Q5FJC8"/>
<dbReference type="GeneID" id="93289553"/>
<evidence type="ECO:0000259" key="1">
    <source>
        <dbReference type="PROSITE" id="PS50943"/>
    </source>
</evidence>
<name>Q5FJC8_LACAC</name>
<dbReference type="InterPro" id="IPR001387">
    <property type="entry name" value="Cro/C1-type_HTH"/>
</dbReference>
<keyword evidence="3" id="KW-1185">Reference proteome</keyword>